<keyword evidence="2 5" id="KW-0547">Nucleotide-binding</keyword>
<protein>
    <submittedName>
        <fullName evidence="7">Serine/threonine-protein kinase</fullName>
    </submittedName>
</protein>
<dbReference type="PROSITE" id="PS50011">
    <property type="entry name" value="PROTEIN_KINASE_DOM"/>
    <property type="match status" value="1"/>
</dbReference>
<keyword evidence="4 5" id="KW-0067">ATP-binding</keyword>
<evidence type="ECO:0000256" key="5">
    <source>
        <dbReference type="PROSITE-ProRule" id="PRU10141"/>
    </source>
</evidence>
<dbReference type="Pfam" id="PF00069">
    <property type="entry name" value="Pkinase"/>
    <property type="match status" value="1"/>
</dbReference>
<dbReference type="Gene3D" id="1.10.510.10">
    <property type="entry name" value="Transferase(Phosphotransferase) domain 1"/>
    <property type="match status" value="1"/>
</dbReference>
<dbReference type="PROSITE" id="PS00108">
    <property type="entry name" value="PROTEIN_KINASE_ST"/>
    <property type="match status" value="1"/>
</dbReference>
<dbReference type="GO" id="GO:0004674">
    <property type="term" value="F:protein serine/threonine kinase activity"/>
    <property type="evidence" value="ECO:0007669"/>
    <property type="project" value="TreeGrafter"/>
</dbReference>
<dbReference type="InterPro" id="IPR017441">
    <property type="entry name" value="Protein_kinase_ATP_BS"/>
</dbReference>
<evidence type="ECO:0000256" key="4">
    <source>
        <dbReference type="ARBA" id="ARBA00022840"/>
    </source>
</evidence>
<dbReference type="Proteomes" id="UP000295293">
    <property type="component" value="Unassembled WGS sequence"/>
</dbReference>
<evidence type="ECO:0000256" key="3">
    <source>
        <dbReference type="ARBA" id="ARBA00022777"/>
    </source>
</evidence>
<dbReference type="PANTHER" id="PTHR43289">
    <property type="entry name" value="MITOGEN-ACTIVATED PROTEIN KINASE KINASE KINASE 20-RELATED"/>
    <property type="match status" value="1"/>
</dbReference>
<dbReference type="InterPro" id="IPR000719">
    <property type="entry name" value="Prot_kinase_dom"/>
</dbReference>
<dbReference type="PROSITE" id="PS00107">
    <property type="entry name" value="PROTEIN_KINASE_ATP"/>
    <property type="match status" value="1"/>
</dbReference>
<dbReference type="SUPFAM" id="SSF56112">
    <property type="entry name" value="Protein kinase-like (PK-like)"/>
    <property type="match status" value="1"/>
</dbReference>
<accession>A0A4R6YWJ4</accession>
<evidence type="ECO:0000313" key="7">
    <source>
        <dbReference type="EMBL" id="TDR43155.1"/>
    </source>
</evidence>
<keyword evidence="8" id="KW-1185">Reference proteome</keyword>
<keyword evidence="3 7" id="KW-0418">Kinase</keyword>
<dbReference type="RefSeq" id="WP_133819067.1">
    <property type="nucleotide sequence ID" value="NZ_SNZH01000007.1"/>
</dbReference>
<keyword evidence="1" id="KW-0808">Transferase</keyword>
<dbReference type="PANTHER" id="PTHR43289:SF34">
    <property type="entry name" value="SERINE_THREONINE-PROTEIN KINASE YBDM-RELATED"/>
    <property type="match status" value="1"/>
</dbReference>
<feature type="binding site" evidence="5">
    <location>
        <position position="102"/>
    </location>
    <ligand>
        <name>ATP</name>
        <dbReference type="ChEBI" id="CHEBI:30616"/>
    </ligand>
</feature>
<dbReference type="Gene3D" id="3.30.200.20">
    <property type="entry name" value="Phosphorylase Kinase, domain 1"/>
    <property type="match status" value="1"/>
</dbReference>
<organism evidence="7 8">
    <name type="scientific">Tahibacter aquaticus</name>
    <dbReference type="NCBI Taxonomy" id="520092"/>
    <lineage>
        <taxon>Bacteria</taxon>
        <taxon>Pseudomonadati</taxon>
        <taxon>Pseudomonadota</taxon>
        <taxon>Gammaproteobacteria</taxon>
        <taxon>Lysobacterales</taxon>
        <taxon>Rhodanobacteraceae</taxon>
        <taxon>Tahibacter</taxon>
    </lineage>
</organism>
<comment type="caution">
    <text evidence="7">The sequence shown here is derived from an EMBL/GenBank/DDBJ whole genome shotgun (WGS) entry which is preliminary data.</text>
</comment>
<dbReference type="EMBL" id="SNZH01000007">
    <property type="protein sequence ID" value="TDR43155.1"/>
    <property type="molecule type" value="Genomic_DNA"/>
</dbReference>
<evidence type="ECO:0000313" key="8">
    <source>
        <dbReference type="Proteomes" id="UP000295293"/>
    </source>
</evidence>
<dbReference type="CDD" id="cd14014">
    <property type="entry name" value="STKc_PknB_like"/>
    <property type="match status" value="1"/>
</dbReference>
<proteinExistence type="predicted"/>
<gene>
    <name evidence="7" type="ORF">DFR29_107163</name>
</gene>
<dbReference type="GO" id="GO:0005524">
    <property type="term" value="F:ATP binding"/>
    <property type="evidence" value="ECO:0007669"/>
    <property type="project" value="UniProtKB-UniRule"/>
</dbReference>
<reference evidence="7 8" key="1">
    <citation type="submission" date="2019-03" db="EMBL/GenBank/DDBJ databases">
        <title>Genomic Encyclopedia of Type Strains, Phase IV (KMG-IV): sequencing the most valuable type-strain genomes for metagenomic binning, comparative biology and taxonomic classification.</title>
        <authorList>
            <person name="Goeker M."/>
        </authorList>
    </citation>
    <scope>NUCLEOTIDE SEQUENCE [LARGE SCALE GENOMIC DNA]</scope>
    <source>
        <strain evidence="7 8">DSM 21667</strain>
    </source>
</reference>
<dbReference type="SMART" id="SM00220">
    <property type="entry name" value="S_TKc"/>
    <property type="match status" value="1"/>
</dbReference>
<evidence type="ECO:0000256" key="2">
    <source>
        <dbReference type="ARBA" id="ARBA00022741"/>
    </source>
</evidence>
<dbReference type="InterPro" id="IPR011009">
    <property type="entry name" value="Kinase-like_dom_sf"/>
</dbReference>
<feature type="domain" description="Protein kinase" evidence="6">
    <location>
        <begin position="71"/>
        <end position="345"/>
    </location>
</feature>
<dbReference type="AlphaFoldDB" id="A0A4R6YWJ4"/>
<evidence type="ECO:0000259" key="6">
    <source>
        <dbReference type="PROSITE" id="PS50011"/>
    </source>
</evidence>
<sequence>MNAADFRTLRDAFHALIELAPDARETHLAHLATQDRELHEAVRGLLVNLAETDLQAPESGGAAPPVQIGPYRLQQLLGSGGMGEVYLAERVDGGFEQRVALKLVRHGGLSRQLTRRFLRERQILARLDHPNIARLLDGGFTPAGQPWLAMDYVAGATIAVYARQHQLGLDARVALVARVAAAVAYAQRNLVVHRDIKPANILVGSDGEPKLLDFGIAKLLDDSSDEQTRTGLRAMTTRYAAPEQIAGERTTTATDVYALGLLLFELVSGCSPYAAADAGSGDWASAIMREPPRSLLQVCKVDYAPRQRHRLGGGLERIVQKALAKPPALRYAGAAALADDLDDWLAQRPLRSGIGGAREQTRQLLARYRWPLIVAAATMLALGAGAVVALRQARAAAEQARIARAHLEAMLGVLGAANPQYYAGRDPHASEFLRTAAETLQRERADDPALLQRALSEIGHGLINLGKPHEAEQVLRAAAVQLERDNSATAAGKLGTYKLLAAVQDEPAFRDGLRATAERIAALAADVDVAVAVDALGGVAGSLGKLGEFEQASRLFARGDALLAQAGNLRPGAVENYWRQRGWTALRVFELDRARSSLLQALAQIEAAPQAFSAMRRAEAELLLAETLLAQSDAAAAQPHLAAAQVVYYAEFPAGHRERAVFDLQNSYLLLLQGNVAAAQATLAAATQVLDQTPVAGKDALMRDWLLADLAAQRGDCAAAKTNLASAAQRLATLQPALPRDRALLAAAAGRVAAACGAQR</sequence>
<dbReference type="OrthoDB" id="9801841at2"/>
<evidence type="ECO:0000256" key="1">
    <source>
        <dbReference type="ARBA" id="ARBA00022679"/>
    </source>
</evidence>
<dbReference type="InterPro" id="IPR008271">
    <property type="entry name" value="Ser/Thr_kinase_AS"/>
</dbReference>
<name>A0A4R6YWJ4_9GAMM</name>